<gene>
    <name evidence="2" type="ORF">ACFQZW_13190</name>
</gene>
<dbReference type="RefSeq" id="WP_386783618.1">
    <property type="nucleotide sequence ID" value="NZ_JBHTIC010000020.1"/>
</dbReference>
<organism evidence="2 3">
    <name type="scientific">Lutibacter aestuarii</name>
    <dbReference type="NCBI Taxonomy" id="861111"/>
    <lineage>
        <taxon>Bacteria</taxon>
        <taxon>Pseudomonadati</taxon>
        <taxon>Bacteroidota</taxon>
        <taxon>Flavobacteriia</taxon>
        <taxon>Flavobacteriales</taxon>
        <taxon>Flavobacteriaceae</taxon>
        <taxon>Lutibacter</taxon>
    </lineage>
</organism>
<proteinExistence type="predicted"/>
<dbReference type="EMBL" id="JBHTIC010000020">
    <property type="protein sequence ID" value="MFD0763037.1"/>
    <property type="molecule type" value="Genomic_DNA"/>
</dbReference>
<dbReference type="PRINTS" id="PR01607">
    <property type="entry name" value="APYRASEFAMLY"/>
</dbReference>
<feature type="domain" description="5'-Nucleotidase C-terminal" evidence="1">
    <location>
        <begin position="71"/>
        <end position="212"/>
    </location>
</feature>
<dbReference type="Pfam" id="PF02872">
    <property type="entry name" value="5_nucleotid_C"/>
    <property type="match status" value="1"/>
</dbReference>
<dbReference type="SUPFAM" id="SSF55816">
    <property type="entry name" value="5'-nucleotidase (syn. UDP-sugar hydrolase), C-terminal domain"/>
    <property type="match status" value="1"/>
</dbReference>
<dbReference type="InterPro" id="IPR008334">
    <property type="entry name" value="5'-Nucleotdase_C"/>
</dbReference>
<dbReference type="InterPro" id="IPR036907">
    <property type="entry name" value="5'-Nucleotdase_C_sf"/>
</dbReference>
<comment type="caution">
    <text evidence="2">The sequence shown here is derived from an EMBL/GenBank/DDBJ whole genome shotgun (WGS) entry which is preliminary data.</text>
</comment>
<dbReference type="PANTHER" id="PTHR11575:SF24">
    <property type="entry name" value="5'-NUCLEOTIDASE"/>
    <property type="match status" value="1"/>
</dbReference>
<keyword evidence="3" id="KW-1185">Reference proteome</keyword>
<dbReference type="Gene3D" id="3.90.780.10">
    <property type="entry name" value="5'-Nucleotidase, C-terminal domain"/>
    <property type="match status" value="1"/>
</dbReference>
<dbReference type="InterPro" id="IPR006179">
    <property type="entry name" value="5_nucleotidase/apyrase"/>
</dbReference>
<evidence type="ECO:0000313" key="3">
    <source>
        <dbReference type="Proteomes" id="UP001597032"/>
    </source>
</evidence>
<name>A0ABW2Z8X9_9FLAO</name>
<evidence type="ECO:0000259" key="1">
    <source>
        <dbReference type="Pfam" id="PF02872"/>
    </source>
</evidence>
<sequence>MKKFIISFFTLLLVISCKNEPQHLVKIEGKLLPVNEKLESVKEIEDFIQPHKEKVEKEMNTVLSYTKTDLVRTDSQLESSLGNLMADLCFERANPVFNSRTGKNIDFAMFNYGGIRAGITKGNITTENAFNLMPFENSLVVTELTYEKINELAQYLINGKRAHPISKQVNLVVTKDGFDLKINHKTIEKNKTYFVLTSDYLQNGGDNMVFFKEPVTLHKLDYKVRNAIIDYFKEIDTVKVKLDGRFRKEI</sequence>
<dbReference type="PANTHER" id="PTHR11575">
    <property type="entry name" value="5'-NUCLEOTIDASE-RELATED"/>
    <property type="match status" value="1"/>
</dbReference>
<protein>
    <submittedName>
        <fullName evidence="2">5'-nucleotidase C-terminal domain-containing protein</fullName>
    </submittedName>
</protein>
<evidence type="ECO:0000313" key="2">
    <source>
        <dbReference type="EMBL" id="MFD0763037.1"/>
    </source>
</evidence>
<accession>A0ABW2Z8X9</accession>
<dbReference type="PROSITE" id="PS51257">
    <property type="entry name" value="PROKAR_LIPOPROTEIN"/>
    <property type="match status" value="1"/>
</dbReference>
<dbReference type="Proteomes" id="UP001597032">
    <property type="component" value="Unassembled WGS sequence"/>
</dbReference>
<reference evidence="3" key="1">
    <citation type="journal article" date="2019" name="Int. J. Syst. Evol. Microbiol.">
        <title>The Global Catalogue of Microorganisms (GCM) 10K type strain sequencing project: providing services to taxonomists for standard genome sequencing and annotation.</title>
        <authorList>
            <consortium name="The Broad Institute Genomics Platform"/>
            <consortium name="The Broad Institute Genome Sequencing Center for Infectious Disease"/>
            <person name="Wu L."/>
            <person name="Ma J."/>
        </authorList>
    </citation>
    <scope>NUCLEOTIDE SEQUENCE [LARGE SCALE GENOMIC DNA]</scope>
    <source>
        <strain evidence="3">CCUG 60022</strain>
    </source>
</reference>